<evidence type="ECO:0000313" key="2">
    <source>
        <dbReference type="Proteomes" id="UP000007564"/>
    </source>
</evidence>
<dbReference type="SUPFAM" id="SSF54427">
    <property type="entry name" value="NTF2-like"/>
    <property type="match status" value="1"/>
</dbReference>
<dbReference type="AlphaFoldDB" id="A0A0C6P6D1"/>
<dbReference type="InterPro" id="IPR032710">
    <property type="entry name" value="NTF2-like_dom_sf"/>
</dbReference>
<gene>
    <name evidence="1" type="ORF">BN112_3166</name>
</gene>
<evidence type="ECO:0008006" key="3">
    <source>
        <dbReference type="Google" id="ProtNLM"/>
    </source>
</evidence>
<dbReference type="RefSeq" id="WP_003807307.1">
    <property type="nucleotide sequence ID" value="NC_019382.1"/>
</dbReference>
<organism evidence="1 2">
    <name type="scientific">Bordetella bronchiseptica 253</name>
    <dbReference type="NCBI Taxonomy" id="568707"/>
    <lineage>
        <taxon>Bacteria</taxon>
        <taxon>Pseudomonadati</taxon>
        <taxon>Pseudomonadota</taxon>
        <taxon>Betaproteobacteria</taxon>
        <taxon>Burkholderiales</taxon>
        <taxon>Alcaligenaceae</taxon>
        <taxon>Bordetella</taxon>
    </lineage>
</organism>
<protein>
    <recommendedName>
        <fullName evidence="3">SnoaL-like domain-containing protein</fullName>
    </recommendedName>
</protein>
<dbReference type="EMBL" id="HE965806">
    <property type="protein sequence ID" value="CCJ55083.1"/>
    <property type="molecule type" value="Genomic_DNA"/>
</dbReference>
<sequence length="200" mass="22191">MTHAMPTQPAAPRTTACLLRDYFRAKDENRPLYMARAFAPDAVLKMALRTQAIAFPPESHGLAAIADTLSRKFGQTYDNVYTFYLAHPGEHAVLPEFSCDWMVGMTDKASGEVRVGCGSYDWVFQAEPHLVKRLTITIESMLTLPADTAGPVFGWLTALPYPWTDAQRVVASAPPIESLAPIMYWLRRDVRRADPTGGMA</sequence>
<name>A0A0C6P6D1_BORBO</name>
<dbReference type="KEGG" id="bbh:BN112_3166"/>
<dbReference type="HOGENOM" id="CLU_121805_0_0_4"/>
<dbReference type="OrthoDB" id="8388066at2"/>
<dbReference type="Proteomes" id="UP000007564">
    <property type="component" value="Chromosome"/>
</dbReference>
<reference evidence="1 2" key="1">
    <citation type="journal article" date="2012" name="BMC Genomics">
        <title>Comparative genomics of the classical Bordetella subspecies: the evolution and exchange of virulence-associated diversity amongst closely related pathogens.</title>
        <authorList>
            <person name="Park J."/>
            <person name="Zhang Y."/>
            <person name="Buboltz A.M."/>
            <person name="Zhang X."/>
            <person name="Schuster S.C."/>
            <person name="Ahuja U."/>
            <person name="Liu M."/>
            <person name="Miller J.F."/>
            <person name="Sebaihia M."/>
            <person name="Bentley S.D."/>
            <person name="Parkhill J."/>
            <person name="Harvill E.T."/>
        </authorList>
    </citation>
    <scope>NUCLEOTIDE SEQUENCE [LARGE SCALE GENOMIC DNA]</scope>
    <source>
        <strain evidence="1 2">253</strain>
    </source>
</reference>
<dbReference type="GeneID" id="93206478"/>
<evidence type="ECO:0000313" key="1">
    <source>
        <dbReference type="EMBL" id="CCJ55083.1"/>
    </source>
</evidence>
<proteinExistence type="predicted"/>
<accession>A0A0C6P6D1</accession>